<feature type="compositionally biased region" description="Low complexity" evidence="1">
    <location>
        <begin position="85"/>
        <end position="100"/>
    </location>
</feature>
<evidence type="ECO:0000259" key="2">
    <source>
        <dbReference type="Pfam" id="PF14238"/>
    </source>
</evidence>
<dbReference type="EMBL" id="CP012109">
    <property type="protein sequence ID" value="AKQ68523.1"/>
    <property type="molecule type" value="Genomic_DNA"/>
</dbReference>
<feature type="region of interest" description="Disordered" evidence="1">
    <location>
        <begin position="231"/>
        <end position="250"/>
    </location>
</feature>
<name>A0A0H4X3T8_9BACT</name>
<proteinExistence type="predicted"/>
<protein>
    <recommendedName>
        <fullName evidence="2">DUF4340 domain-containing protein</fullName>
    </recommendedName>
</protein>
<reference evidence="3 4" key="1">
    <citation type="journal article" date="2016" name="PLoS ONE">
        <title>Complete Genome Sequence and Comparative Genomics of a Novel Myxobacterium Myxococcus hansupus.</title>
        <authorList>
            <person name="Sharma G."/>
            <person name="Narwani T."/>
            <person name="Subramanian S."/>
        </authorList>
    </citation>
    <scope>NUCLEOTIDE SEQUENCE [LARGE SCALE GENOMIC DNA]</scope>
    <source>
        <strain evidence="4">mixupus</strain>
    </source>
</reference>
<gene>
    <name evidence="3" type="ORF">A176_005435</name>
</gene>
<dbReference type="InterPro" id="IPR025641">
    <property type="entry name" value="DUF4340"/>
</dbReference>
<dbReference type="eggNOG" id="ENOG5030SQS">
    <property type="taxonomic scope" value="Bacteria"/>
</dbReference>
<accession>A0A0H4X3T8</accession>
<evidence type="ECO:0000256" key="1">
    <source>
        <dbReference type="SAM" id="MobiDB-lite"/>
    </source>
</evidence>
<dbReference type="Proteomes" id="UP000009026">
    <property type="component" value="Chromosome"/>
</dbReference>
<evidence type="ECO:0000313" key="3">
    <source>
        <dbReference type="EMBL" id="AKQ68523.1"/>
    </source>
</evidence>
<dbReference type="PATRIC" id="fig|1297742.4.peg.5522"/>
<evidence type="ECO:0000313" key="4">
    <source>
        <dbReference type="Proteomes" id="UP000009026"/>
    </source>
</evidence>
<sequence length="345" mass="36996">MKVRDLALQGALAGVALVAAFVVWQREPSAGPGEVTVVDAPVRALDSIRYEDDSRFVDVFRDASTRDRLWVRLGQKAWKTGSGGAQDTDAGTADAGAAAASEPLPPRELRGNDVADKLFSRFAPLRATRALGELDAKKLEEVGLTTSQRKLTVTVGGKTRVFTLASPSGGWGTPYLRSEDDGRVYLLGPALLPDLENANSRLVDRRLHTFDLGDFDSVVITASGGARTFSATGKAPGPVSLAPEEAPERPDEFARNWHDRVWRLIPIDFLGRDELPAGGEPRESFRVEYRRAGAPVGQVTVAKGEEGFFVRTEHTTGWAKLHAGVDALAEEAARVTAPVSAASGK</sequence>
<dbReference type="KEGG" id="mym:A176_005435"/>
<dbReference type="AlphaFoldDB" id="A0A0H4X3T8"/>
<organism evidence="3 4">
    <name type="scientific">Pseudomyxococcus hansupus</name>
    <dbReference type="NCBI Taxonomy" id="1297742"/>
    <lineage>
        <taxon>Bacteria</taxon>
        <taxon>Pseudomonadati</taxon>
        <taxon>Myxococcota</taxon>
        <taxon>Myxococcia</taxon>
        <taxon>Myxococcales</taxon>
        <taxon>Cystobacterineae</taxon>
        <taxon>Myxococcaceae</taxon>
        <taxon>Pseudomyxococcus</taxon>
    </lineage>
</organism>
<dbReference type="OrthoDB" id="5379364at2"/>
<dbReference type="RefSeq" id="WP_002638285.1">
    <property type="nucleotide sequence ID" value="NZ_CP012109.1"/>
</dbReference>
<dbReference type="STRING" id="1297742.A176_005435"/>
<dbReference type="Pfam" id="PF14238">
    <property type="entry name" value="DUF4340"/>
    <property type="match status" value="1"/>
</dbReference>
<feature type="domain" description="DUF4340" evidence="2">
    <location>
        <begin position="118"/>
        <end position="239"/>
    </location>
</feature>
<keyword evidence="4" id="KW-1185">Reference proteome</keyword>
<feature type="region of interest" description="Disordered" evidence="1">
    <location>
        <begin position="79"/>
        <end position="107"/>
    </location>
</feature>